<evidence type="ECO:0000313" key="2">
    <source>
        <dbReference type="Proteomes" id="UP001521137"/>
    </source>
</evidence>
<keyword evidence="2" id="KW-1185">Reference proteome</keyword>
<organism evidence="1 2">
    <name type="scientific">Paraglaciecola algarum</name>
    <dbReference type="NCBI Taxonomy" id="3050085"/>
    <lineage>
        <taxon>Bacteria</taxon>
        <taxon>Pseudomonadati</taxon>
        <taxon>Pseudomonadota</taxon>
        <taxon>Gammaproteobacteria</taxon>
        <taxon>Alteromonadales</taxon>
        <taxon>Alteromonadaceae</taxon>
        <taxon>Paraglaciecola</taxon>
    </lineage>
</organism>
<comment type="caution">
    <text evidence="1">The sequence shown here is derived from an EMBL/GenBank/DDBJ whole genome shotgun (WGS) entry which is preliminary data.</text>
</comment>
<reference evidence="1 2" key="1">
    <citation type="submission" date="2022-01" db="EMBL/GenBank/DDBJ databases">
        <title>Paraglaciecola sp. G1-23.</title>
        <authorList>
            <person name="Jin M.S."/>
            <person name="Han D.M."/>
            <person name="Kim H.M."/>
            <person name="Jeon C.O."/>
        </authorList>
    </citation>
    <scope>NUCLEOTIDE SEQUENCE [LARGE SCALE GENOMIC DNA]</scope>
    <source>
        <strain evidence="1 2">G1-23</strain>
    </source>
</reference>
<dbReference type="EMBL" id="JAKGAS010000014">
    <property type="protein sequence ID" value="MCF2950136.1"/>
    <property type="molecule type" value="Genomic_DNA"/>
</dbReference>
<sequence length="77" mass="8909">MKLLKRKTSTRVSKIQKKPTLSKCRCGGKANKPKPVERCQDRWIISCQVERCFATNIGQGLVDTINGWNRLSTHFYR</sequence>
<proteinExistence type="predicted"/>
<gene>
    <name evidence="1" type="ORF">L0668_18625</name>
</gene>
<dbReference type="RefSeq" id="WP_235314237.1">
    <property type="nucleotide sequence ID" value="NZ_JAKGAS010000014.1"/>
</dbReference>
<evidence type="ECO:0000313" key="1">
    <source>
        <dbReference type="EMBL" id="MCF2950136.1"/>
    </source>
</evidence>
<protein>
    <recommendedName>
        <fullName evidence="3">Transposase</fullName>
    </recommendedName>
</protein>
<accession>A0ABS9DBA7</accession>
<evidence type="ECO:0008006" key="3">
    <source>
        <dbReference type="Google" id="ProtNLM"/>
    </source>
</evidence>
<dbReference type="Proteomes" id="UP001521137">
    <property type="component" value="Unassembled WGS sequence"/>
</dbReference>
<name>A0ABS9DBA7_9ALTE</name>